<evidence type="ECO:0008006" key="3">
    <source>
        <dbReference type="Google" id="ProtNLM"/>
    </source>
</evidence>
<protein>
    <recommendedName>
        <fullName evidence="3">DNA repair ATPase</fullName>
    </recommendedName>
</protein>
<dbReference type="EMBL" id="CP066167">
    <property type="protein sequence ID" value="QQD18818.1"/>
    <property type="molecule type" value="Genomic_DNA"/>
</dbReference>
<name>A0A7T4UR34_9GAMM</name>
<dbReference type="AlphaFoldDB" id="A0A7T4UR34"/>
<reference evidence="1 2" key="1">
    <citation type="submission" date="2020-12" db="EMBL/GenBank/DDBJ databases">
        <authorList>
            <person name="Shan Y."/>
        </authorList>
    </citation>
    <scope>NUCLEOTIDE SEQUENCE [LARGE SCALE GENOMIC DNA]</scope>
    <source>
        <strain evidence="2">csc3.9</strain>
    </source>
</reference>
<evidence type="ECO:0000313" key="1">
    <source>
        <dbReference type="EMBL" id="QQD18818.1"/>
    </source>
</evidence>
<proteinExistence type="predicted"/>
<sequence length="549" mass="63389">MPKIAKQDFIFRKHMSVGEADAENDSSFLEHCFIDNGDYDLLVDTTSPQSVVLGRTGVGKSALLEQLEKKCERVIRIEPEELALRHVSNSTILSFFEELGVNLDIFYNLLWQHTFSVELIKHKYNINSQTAKTNFIENITALISGNHKKQQALNYIEEWGDKFWSDTESRIREFTEKLETNLRAEIDTNVPGISLSSGAAHALSEEQKFEVIHYGKKVVSKVQIEKLSKIVNLLAEDIFTDPQKKTYIVIDRLDENWVEDNLRYKLIRALIETIRKFRNISTVKIIITLRTDLLERVLEKTKDSGFQREKYNSLFLHISWKKDQLEALLDQRIDQLLKHKYTSSDVKFSDIFPAKIEKSSSLDYVLDRTLLRPRDAIIFVNECLKEAEGKTEITNSIIKLAEKTYSVSRAEALQYEWQVEHPTLNLYIDTLHQRKSSFRSSTITDQELDALVLELVDIPLEHADAAVRNAHSYMTSSYPHSLSYLSQLRQNLIFTLYKIGAVGVKIDGTSTVKWINDRTQDLTPKKIQSTSIVYIHKILWRALAIDKRS</sequence>
<organism evidence="1 2">
    <name type="scientific">Spongiibacter nanhainus</name>
    <dbReference type="NCBI Taxonomy" id="2794344"/>
    <lineage>
        <taxon>Bacteria</taxon>
        <taxon>Pseudomonadati</taxon>
        <taxon>Pseudomonadota</taxon>
        <taxon>Gammaproteobacteria</taxon>
        <taxon>Cellvibrionales</taxon>
        <taxon>Spongiibacteraceae</taxon>
        <taxon>Spongiibacter</taxon>
    </lineage>
</organism>
<dbReference type="SUPFAM" id="SSF52540">
    <property type="entry name" value="P-loop containing nucleoside triphosphate hydrolases"/>
    <property type="match status" value="1"/>
</dbReference>
<dbReference type="RefSeq" id="WP_198570304.1">
    <property type="nucleotide sequence ID" value="NZ_CP066167.1"/>
</dbReference>
<dbReference type="InterPro" id="IPR059206">
    <property type="entry name" value="Sll1717-like"/>
</dbReference>
<dbReference type="KEGG" id="snan:I6N98_02840"/>
<evidence type="ECO:0000313" key="2">
    <source>
        <dbReference type="Proteomes" id="UP000596063"/>
    </source>
</evidence>
<gene>
    <name evidence="1" type="ORF">I6N98_02840</name>
</gene>
<keyword evidence="2" id="KW-1185">Reference proteome</keyword>
<dbReference type="Proteomes" id="UP000596063">
    <property type="component" value="Chromosome"/>
</dbReference>
<accession>A0A7T4UR34</accession>
<dbReference type="InterPro" id="IPR027417">
    <property type="entry name" value="P-loop_NTPase"/>
</dbReference>
<dbReference type="NCBIfam" id="NF047389">
    <property type="entry name" value="ATPase_Sll1717"/>
    <property type="match status" value="1"/>
</dbReference>